<evidence type="ECO:0000313" key="6">
    <source>
        <dbReference type="Ensembl" id="ENSOANP00000041659.1"/>
    </source>
</evidence>
<dbReference type="InterPro" id="IPR036300">
    <property type="entry name" value="MIR_dom_sf"/>
</dbReference>
<dbReference type="Ensembl" id="ENSOANT00000074555.1">
    <property type="protein sequence ID" value="ENSOANP00000041659.1"/>
    <property type="gene ID" value="ENSOANG00000045220.1"/>
</dbReference>
<name>A0A6I8NKC7_ORNAN</name>
<dbReference type="FunCoup" id="A0A6I8NKC7">
    <property type="interactions" value="1223"/>
</dbReference>
<evidence type="ECO:0000313" key="7">
    <source>
        <dbReference type="Proteomes" id="UP000002279"/>
    </source>
</evidence>
<dbReference type="InterPro" id="IPR016093">
    <property type="entry name" value="MIR_motif"/>
</dbReference>
<dbReference type="CDD" id="cd23293">
    <property type="entry name" value="beta-trefoil_MIR_SDF2_meta"/>
    <property type="match status" value="1"/>
</dbReference>
<reference evidence="6 7" key="1">
    <citation type="journal article" date="2008" name="Nature">
        <title>Genome analysis of the platypus reveals unique signatures of evolution.</title>
        <authorList>
            <person name="Warren W.C."/>
            <person name="Hillier L.W."/>
            <person name="Marshall Graves J.A."/>
            <person name="Birney E."/>
            <person name="Ponting C.P."/>
            <person name="Grutzner F."/>
            <person name="Belov K."/>
            <person name="Miller W."/>
            <person name="Clarke L."/>
            <person name="Chinwalla A.T."/>
            <person name="Yang S.P."/>
            <person name="Heger A."/>
            <person name="Locke D.P."/>
            <person name="Miethke P."/>
            <person name="Waters P.D."/>
            <person name="Veyrunes F."/>
            <person name="Fulton L."/>
            <person name="Fulton B."/>
            <person name="Graves T."/>
            <person name="Wallis J."/>
            <person name="Puente X.S."/>
            <person name="Lopez-Otin C."/>
            <person name="Ordonez G.R."/>
            <person name="Eichler E.E."/>
            <person name="Chen L."/>
            <person name="Cheng Z."/>
            <person name="Deakin J.E."/>
            <person name="Alsop A."/>
            <person name="Thompson K."/>
            <person name="Kirby P."/>
            <person name="Papenfuss A.T."/>
            <person name="Wakefield M.J."/>
            <person name="Olender T."/>
            <person name="Lancet D."/>
            <person name="Huttley G.A."/>
            <person name="Smit A.F."/>
            <person name="Pask A."/>
            <person name="Temple-Smith P."/>
            <person name="Batzer M.A."/>
            <person name="Walker J.A."/>
            <person name="Konkel M.K."/>
            <person name="Harris R.S."/>
            <person name="Whittington C.M."/>
            <person name="Wong E.S."/>
            <person name="Gemmell N.J."/>
            <person name="Buschiazzo E."/>
            <person name="Vargas Jentzsch I.M."/>
            <person name="Merkel A."/>
            <person name="Schmitz J."/>
            <person name="Zemann A."/>
            <person name="Churakov G."/>
            <person name="Kriegs J.O."/>
            <person name="Brosius J."/>
            <person name="Murchison E.P."/>
            <person name="Sachidanandam R."/>
            <person name="Smith C."/>
            <person name="Hannon G.J."/>
            <person name="Tsend-Ayush E."/>
            <person name="McMillan D."/>
            <person name="Attenborough R."/>
            <person name="Rens W."/>
            <person name="Ferguson-Smith M."/>
            <person name="Lefevre C.M."/>
            <person name="Sharp J.A."/>
            <person name="Nicholas K.R."/>
            <person name="Ray D.A."/>
            <person name="Kube M."/>
            <person name="Reinhardt R."/>
            <person name="Pringle T.H."/>
            <person name="Taylor J."/>
            <person name="Jones R.C."/>
            <person name="Nixon B."/>
            <person name="Dacheux J.L."/>
            <person name="Niwa H."/>
            <person name="Sekita Y."/>
            <person name="Huang X."/>
            <person name="Stark A."/>
            <person name="Kheradpour P."/>
            <person name="Kellis M."/>
            <person name="Flicek P."/>
            <person name="Chen Y."/>
            <person name="Webber C."/>
            <person name="Hardison R."/>
            <person name="Nelson J."/>
            <person name="Hallsworth-Pepin K."/>
            <person name="Delehaunty K."/>
            <person name="Markovic C."/>
            <person name="Minx P."/>
            <person name="Feng Y."/>
            <person name="Kremitzki C."/>
            <person name="Mitreva M."/>
            <person name="Glasscock J."/>
            <person name="Wylie T."/>
            <person name="Wohldmann P."/>
            <person name="Thiru P."/>
            <person name="Nhan M.N."/>
            <person name="Pohl C.S."/>
            <person name="Smith S.M."/>
            <person name="Hou S."/>
            <person name="Nefedov M."/>
            <person name="de Jong P.J."/>
            <person name="Renfree M.B."/>
            <person name="Mardis E.R."/>
            <person name="Wilson R.K."/>
        </authorList>
    </citation>
    <scope>NUCLEOTIDE SEQUENCE [LARGE SCALE GENOMIC DNA]</scope>
    <source>
        <strain evidence="6 7">Glennie</strain>
    </source>
</reference>
<evidence type="ECO:0000259" key="5">
    <source>
        <dbReference type="PROSITE" id="PS50919"/>
    </source>
</evidence>
<sequence>MEATTTGGAGPDEVRREEGGWARTGRGGGAARRPRRRRLTSLPGRRHGATPAPPRAQIVPPAEPHTGAGPAGSAAAASSGPPQSSALGPAPRRRRRPAAGARRTIECPPPPSPLAASSRWWRAALPVLPPPPCAEMGRPGRSCPAAASSSLSSSPPPLLLLVGGLLGLAGATQLPVVTCGSVVKLLNPRHNVRLHSHDVRYGSGSGQQSVTGVSAVDDSNSYWRVRGKTSTVCERGTPVKCGQVIRLTHVNTGRNLHSHHFTSPLSGNQEVSAFGEEGEGDYLDDWTVLCSGSHWVRDGEVRFKHSSTEVLLSVTGEQYGRPISGQKEVHGMTQPSQNNYWKAMEGIFMKPGELLRTGVHHAEL</sequence>
<dbReference type="GO" id="GO:0005783">
    <property type="term" value="C:endoplasmic reticulum"/>
    <property type="evidence" value="ECO:0007669"/>
    <property type="project" value="UniProtKB-ARBA"/>
</dbReference>
<organism evidence="6 7">
    <name type="scientific">Ornithorhynchus anatinus</name>
    <name type="common">Duckbill platypus</name>
    <dbReference type="NCBI Taxonomy" id="9258"/>
    <lineage>
        <taxon>Eukaryota</taxon>
        <taxon>Metazoa</taxon>
        <taxon>Chordata</taxon>
        <taxon>Craniata</taxon>
        <taxon>Vertebrata</taxon>
        <taxon>Euteleostomi</taxon>
        <taxon>Mammalia</taxon>
        <taxon>Monotremata</taxon>
        <taxon>Ornithorhynchidae</taxon>
        <taxon>Ornithorhynchus</taxon>
    </lineage>
</organism>
<dbReference type="PANTHER" id="PTHR46809:SF3">
    <property type="entry name" value="STROMAL CELL-DERIVED FACTOR 2"/>
    <property type="match status" value="1"/>
</dbReference>
<reference evidence="6" key="2">
    <citation type="submission" date="2025-08" db="UniProtKB">
        <authorList>
            <consortium name="Ensembl"/>
        </authorList>
    </citation>
    <scope>IDENTIFICATION</scope>
    <source>
        <strain evidence="6">Glennie</strain>
    </source>
</reference>
<dbReference type="PANTHER" id="PTHR46809">
    <property type="entry name" value="STROMAL CELL-DERIVED FACTOR 2-LIKE PROTEIN"/>
    <property type="match status" value="1"/>
</dbReference>
<dbReference type="Proteomes" id="UP000002279">
    <property type="component" value="Chromosome 17"/>
</dbReference>
<dbReference type="GO" id="GO:0005576">
    <property type="term" value="C:extracellular region"/>
    <property type="evidence" value="ECO:0007669"/>
    <property type="project" value="UniProtKB-SubCell"/>
</dbReference>
<dbReference type="Pfam" id="PF02815">
    <property type="entry name" value="MIR"/>
    <property type="match status" value="1"/>
</dbReference>
<gene>
    <name evidence="6" type="primary">SDF2</name>
</gene>
<evidence type="ECO:0000256" key="1">
    <source>
        <dbReference type="ARBA" id="ARBA00004613"/>
    </source>
</evidence>
<evidence type="ECO:0000256" key="4">
    <source>
        <dbReference type="SAM" id="MobiDB-lite"/>
    </source>
</evidence>
<comment type="subcellular location">
    <subcellularLocation>
        <location evidence="1">Secreted</location>
    </subcellularLocation>
</comment>
<dbReference type="GO" id="GO:0032991">
    <property type="term" value="C:protein-containing complex"/>
    <property type="evidence" value="ECO:0007669"/>
    <property type="project" value="UniProtKB-ARBA"/>
</dbReference>
<feature type="region of interest" description="Disordered" evidence="4">
    <location>
        <begin position="1"/>
        <end position="113"/>
    </location>
</feature>
<feature type="compositionally biased region" description="Basic residues" evidence="4">
    <location>
        <begin position="32"/>
        <end position="48"/>
    </location>
</feature>
<reference evidence="6" key="3">
    <citation type="submission" date="2025-09" db="UniProtKB">
        <authorList>
            <consortium name="Ensembl"/>
        </authorList>
    </citation>
    <scope>IDENTIFICATION</scope>
    <source>
        <strain evidence="6">Glennie</strain>
    </source>
</reference>
<accession>A0A6I8NKC7</accession>
<dbReference type="Bgee" id="ENSOANG00000045220">
    <property type="expression patterns" value="Expressed in heart and 7 other cell types or tissues"/>
</dbReference>
<protein>
    <submittedName>
        <fullName evidence="6">Stromal cell derived factor 2</fullName>
    </submittedName>
</protein>
<evidence type="ECO:0000256" key="2">
    <source>
        <dbReference type="ARBA" id="ARBA00022729"/>
    </source>
</evidence>
<dbReference type="SMART" id="SM00472">
    <property type="entry name" value="MIR"/>
    <property type="match status" value="3"/>
</dbReference>
<dbReference type="SUPFAM" id="SSF82109">
    <property type="entry name" value="MIR domain"/>
    <property type="match status" value="1"/>
</dbReference>
<keyword evidence="3" id="KW-0677">Repeat</keyword>
<feature type="domain" description="MIR" evidence="5">
    <location>
        <begin position="174"/>
        <end position="228"/>
    </location>
</feature>
<dbReference type="GeneTree" id="ENSGT00940000158885"/>
<keyword evidence="2" id="KW-0732">Signal</keyword>
<feature type="compositionally biased region" description="Low complexity" evidence="4">
    <location>
        <begin position="67"/>
        <end position="90"/>
    </location>
</feature>
<proteinExistence type="predicted"/>
<dbReference type="InParanoid" id="A0A6I8NKC7"/>
<dbReference type="PROSITE" id="PS50919">
    <property type="entry name" value="MIR"/>
    <property type="match status" value="2"/>
</dbReference>
<dbReference type="AlphaFoldDB" id="A0A6I8NKC7"/>
<dbReference type="Gene3D" id="2.80.10.50">
    <property type="match status" value="1"/>
</dbReference>
<dbReference type="FunFam" id="2.80.10.50:FF:000023">
    <property type="entry name" value="Stromal cell-derived factor 2-like 1"/>
    <property type="match status" value="1"/>
</dbReference>
<evidence type="ECO:0000256" key="3">
    <source>
        <dbReference type="ARBA" id="ARBA00022737"/>
    </source>
</evidence>
<keyword evidence="7" id="KW-1185">Reference proteome</keyword>
<feature type="domain" description="MIR" evidence="5">
    <location>
        <begin position="236"/>
        <end position="291"/>
    </location>
</feature>